<keyword evidence="10" id="KW-1185">Reference proteome</keyword>
<dbReference type="InterPro" id="IPR013249">
    <property type="entry name" value="RNA_pol_sigma70_r4_t2"/>
</dbReference>
<dbReference type="EMBL" id="FNCF01000011">
    <property type="protein sequence ID" value="SDH17713.1"/>
    <property type="molecule type" value="Genomic_DNA"/>
</dbReference>
<dbReference type="SUPFAM" id="SSF88946">
    <property type="entry name" value="Sigma2 domain of RNA polymerase sigma factors"/>
    <property type="match status" value="1"/>
</dbReference>
<sequence>MSVRAEDRDSFTAFVQEWSPPLMRVAFLLTGDRGLAEDLLQSSLEKVSRRWRHLADQQMAYGYVRRVMVNTHISWRRRRAVTEVLVDTWPDVAADDEPRPPRAGQALAALSHLPPRMRTAVVLRFHEGLTEAETAQAMGCSLGSVKSQASRGLARLREHLDPTPAPPRRSVTTTREDLP</sequence>
<dbReference type="Proteomes" id="UP000198863">
    <property type="component" value="Unassembled WGS sequence"/>
</dbReference>
<evidence type="ECO:0000259" key="7">
    <source>
        <dbReference type="Pfam" id="PF04542"/>
    </source>
</evidence>
<organism evidence="9 10">
    <name type="scientific">Klenkia brasiliensis</name>
    <dbReference type="NCBI Taxonomy" id="333142"/>
    <lineage>
        <taxon>Bacteria</taxon>
        <taxon>Bacillati</taxon>
        <taxon>Actinomycetota</taxon>
        <taxon>Actinomycetes</taxon>
        <taxon>Geodermatophilales</taxon>
        <taxon>Geodermatophilaceae</taxon>
        <taxon>Klenkia</taxon>
    </lineage>
</organism>
<keyword evidence="2" id="KW-0805">Transcription regulation</keyword>
<proteinExistence type="inferred from homology"/>
<feature type="region of interest" description="Disordered" evidence="6">
    <location>
        <begin position="156"/>
        <end position="179"/>
    </location>
</feature>
<evidence type="ECO:0000256" key="6">
    <source>
        <dbReference type="SAM" id="MobiDB-lite"/>
    </source>
</evidence>
<evidence type="ECO:0000313" key="9">
    <source>
        <dbReference type="EMBL" id="SDH17713.1"/>
    </source>
</evidence>
<dbReference type="InterPro" id="IPR007627">
    <property type="entry name" value="RNA_pol_sigma70_r2"/>
</dbReference>
<evidence type="ECO:0000256" key="3">
    <source>
        <dbReference type="ARBA" id="ARBA00023082"/>
    </source>
</evidence>
<name>A0A1G8AA17_9ACTN</name>
<evidence type="ECO:0000256" key="5">
    <source>
        <dbReference type="ARBA" id="ARBA00023163"/>
    </source>
</evidence>
<evidence type="ECO:0000259" key="8">
    <source>
        <dbReference type="Pfam" id="PF08281"/>
    </source>
</evidence>
<evidence type="ECO:0000256" key="1">
    <source>
        <dbReference type="ARBA" id="ARBA00010641"/>
    </source>
</evidence>
<accession>A0A1G8AA17</accession>
<dbReference type="Pfam" id="PF04542">
    <property type="entry name" value="Sigma70_r2"/>
    <property type="match status" value="1"/>
</dbReference>
<dbReference type="InterPro" id="IPR014325">
    <property type="entry name" value="RNA_pol_sigma-E_actinobac"/>
</dbReference>
<dbReference type="InterPro" id="IPR013325">
    <property type="entry name" value="RNA_pol_sigma_r2"/>
</dbReference>
<evidence type="ECO:0000313" key="10">
    <source>
        <dbReference type="Proteomes" id="UP000198863"/>
    </source>
</evidence>
<dbReference type="Gene3D" id="1.10.10.10">
    <property type="entry name" value="Winged helix-like DNA-binding domain superfamily/Winged helix DNA-binding domain"/>
    <property type="match status" value="1"/>
</dbReference>
<dbReference type="NCBIfam" id="TIGR02983">
    <property type="entry name" value="SigE-fam_strep"/>
    <property type="match status" value="1"/>
</dbReference>
<dbReference type="PANTHER" id="PTHR43133:SF50">
    <property type="entry name" value="ECF RNA POLYMERASE SIGMA FACTOR SIGM"/>
    <property type="match status" value="1"/>
</dbReference>
<dbReference type="InterPro" id="IPR039425">
    <property type="entry name" value="RNA_pol_sigma-70-like"/>
</dbReference>
<dbReference type="CDD" id="cd06171">
    <property type="entry name" value="Sigma70_r4"/>
    <property type="match status" value="1"/>
</dbReference>
<feature type="domain" description="RNA polymerase sigma factor 70 region 4 type 2" evidence="8">
    <location>
        <begin position="105"/>
        <end position="156"/>
    </location>
</feature>
<dbReference type="AlphaFoldDB" id="A0A1G8AA17"/>
<keyword evidence="3" id="KW-0731">Sigma factor</keyword>
<dbReference type="GO" id="GO:0016987">
    <property type="term" value="F:sigma factor activity"/>
    <property type="evidence" value="ECO:0007669"/>
    <property type="project" value="UniProtKB-KW"/>
</dbReference>
<dbReference type="InterPro" id="IPR014284">
    <property type="entry name" value="RNA_pol_sigma-70_dom"/>
</dbReference>
<dbReference type="PANTHER" id="PTHR43133">
    <property type="entry name" value="RNA POLYMERASE ECF-TYPE SIGMA FACTO"/>
    <property type="match status" value="1"/>
</dbReference>
<keyword evidence="5" id="KW-0804">Transcription</keyword>
<dbReference type="SUPFAM" id="SSF88659">
    <property type="entry name" value="Sigma3 and sigma4 domains of RNA polymerase sigma factors"/>
    <property type="match status" value="1"/>
</dbReference>
<gene>
    <name evidence="9" type="ORF">SAMN05660324_0074</name>
</gene>
<dbReference type="GO" id="GO:0006352">
    <property type="term" value="P:DNA-templated transcription initiation"/>
    <property type="evidence" value="ECO:0007669"/>
    <property type="project" value="InterPro"/>
</dbReference>
<protein>
    <submittedName>
        <fullName evidence="9">RNA polymerase sigma-70 factor, sigma-E family</fullName>
    </submittedName>
</protein>
<reference evidence="10" key="1">
    <citation type="submission" date="2016-10" db="EMBL/GenBank/DDBJ databases">
        <authorList>
            <person name="Varghese N."/>
            <person name="Submissions S."/>
        </authorList>
    </citation>
    <scope>NUCLEOTIDE SEQUENCE [LARGE SCALE GENOMIC DNA]</scope>
    <source>
        <strain evidence="10">DSM 44526</strain>
    </source>
</reference>
<dbReference type="InterPro" id="IPR013324">
    <property type="entry name" value="RNA_pol_sigma_r3/r4-like"/>
</dbReference>
<dbReference type="Gene3D" id="1.10.1740.10">
    <property type="match status" value="1"/>
</dbReference>
<keyword evidence="4" id="KW-0238">DNA-binding</keyword>
<evidence type="ECO:0000256" key="4">
    <source>
        <dbReference type="ARBA" id="ARBA00023125"/>
    </source>
</evidence>
<evidence type="ECO:0000256" key="2">
    <source>
        <dbReference type="ARBA" id="ARBA00023015"/>
    </source>
</evidence>
<dbReference type="GO" id="GO:0003677">
    <property type="term" value="F:DNA binding"/>
    <property type="evidence" value="ECO:0007669"/>
    <property type="project" value="UniProtKB-KW"/>
</dbReference>
<comment type="similarity">
    <text evidence="1">Belongs to the sigma-70 factor family. ECF subfamily.</text>
</comment>
<dbReference type="Pfam" id="PF08281">
    <property type="entry name" value="Sigma70_r4_2"/>
    <property type="match status" value="1"/>
</dbReference>
<feature type="domain" description="RNA polymerase sigma-70 region 2" evidence="7">
    <location>
        <begin position="15"/>
        <end position="80"/>
    </location>
</feature>
<dbReference type="InterPro" id="IPR036388">
    <property type="entry name" value="WH-like_DNA-bd_sf"/>
</dbReference>
<dbReference type="NCBIfam" id="TIGR02937">
    <property type="entry name" value="sigma70-ECF"/>
    <property type="match status" value="1"/>
</dbReference>